<organism evidence="1 2">
    <name type="scientific">Ditylenchus destructor</name>
    <dbReference type="NCBI Taxonomy" id="166010"/>
    <lineage>
        <taxon>Eukaryota</taxon>
        <taxon>Metazoa</taxon>
        <taxon>Ecdysozoa</taxon>
        <taxon>Nematoda</taxon>
        <taxon>Chromadorea</taxon>
        <taxon>Rhabditida</taxon>
        <taxon>Tylenchina</taxon>
        <taxon>Tylenchomorpha</taxon>
        <taxon>Sphaerularioidea</taxon>
        <taxon>Anguinidae</taxon>
        <taxon>Anguininae</taxon>
        <taxon>Ditylenchus</taxon>
    </lineage>
</organism>
<gene>
    <name evidence="1" type="ORF">DdX_11697</name>
</gene>
<name>A0AAD4MYT8_9BILA</name>
<comment type="caution">
    <text evidence="1">The sequence shown here is derived from an EMBL/GenBank/DDBJ whole genome shotgun (WGS) entry which is preliminary data.</text>
</comment>
<proteinExistence type="predicted"/>
<evidence type="ECO:0000313" key="2">
    <source>
        <dbReference type="Proteomes" id="UP001201812"/>
    </source>
</evidence>
<reference evidence="1" key="1">
    <citation type="submission" date="2022-01" db="EMBL/GenBank/DDBJ databases">
        <title>Genome Sequence Resource for Two Populations of Ditylenchus destructor, the Migratory Endoparasitic Phytonematode.</title>
        <authorList>
            <person name="Zhang H."/>
            <person name="Lin R."/>
            <person name="Xie B."/>
        </authorList>
    </citation>
    <scope>NUCLEOTIDE SEQUENCE</scope>
    <source>
        <strain evidence="1">BazhouSP</strain>
    </source>
</reference>
<dbReference type="AlphaFoldDB" id="A0AAD4MYT8"/>
<sequence length="99" mass="11357">MASRLEFGDSLFIIHFYVLLCGKIRKETPGAFKRGRRFNLFPAAGIGFPSNRYSNLLREHFSLLFVEQRKKGAARLWRGTDYVLAMLRPMAGIVYSEAL</sequence>
<protein>
    <submittedName>
        <fullName evidence="1">Uncharacterized protein</fullName>
    </submittedName>
</protein>
<dbReference type="Proteomes" id="UP001201812">
    <property type="component" value="Unassembled WGS sequence"/>
</dbReference>
<accession>A0AAD4MYT8</accession>
<evidence type="ECO:0000313" key="1">
    <source>
        <dbReference type="EMBL" id="KAI1708622.1"/>
    </source>
</evidence>
<keyword evidence="2" id="KW-1185">Reference proteome</keyword>
<dbReference type="EMBL" id="JAKKPZ010000034">
    <property type="protein sequence ID" value="KAI1708622.1"/>
    <property type="molecule type" value="Genomic_DNA"/>
</dbReference>